<evidence type="ECO:0000313" key="3">
    <source>
        <dbReference type="Proteomes" id="UP000829925"/>
    </source>
</evidence>
<dbReference type="RefSeq" id="WP_245095200.1">
    <property type="nucleotide sequence ID" value="NZ_CP095053.1"/>
</dbReference>
<gene>
    <name evidence="2" type="ORF">MUN82_04015</name>
</gene>
<dbReference type="KEGG" id="haei:MUN82_04015"/>
<organism evidence="2 3">
    <name type="scientific">Hymenobacter aerilatus</name>
    <dbReference type="NCBI Taxonomy" id="2932251"/>
    <lineage>
        <taxon>Bacteria</taxon>
        <taxon>Pseudomonadati</taxon>
        <taxon>Bacteroidota</taxon>
        <taxon>Cytophagia</taxon>
        <taxon>Cytophagales</taxon>
        <taxon>Hymenobacteraceae</taxon>
        <taxon>Hymenobacter</taxon>
    </lineage>
</organism>
<name>A0A8T9SWR1_9BACT</name>
<feature type="region of interest" description="Disordered" evidence="1">
    <location>
        <begin position="27"/>
        <end position="70"/>
    </location>
</feature>
<dbReference type="Proteomes" id="UP000829925">
    <property type="component" value="Chromosome"/>
</dbReference>
<sequence>MPKTTPPLQKGQTGTIQRGPLAGTAWQCENSQPRQDGFYTVSVPDGPRRRKHLPMPLSLLLPKDQLPKEA</sequence>
<proteinExistence type="predicted"/>
<dbReference type="EMBL" id="CP095053">
    <property type="protein sequence ID" value="UOR06265.1"/>
    <property type="molecule type" value="Genomic_DNA"/>
</dbReference>
<dbReference type="AlphaFoldDB" id="A0A8T9SWR1"/>
<keyword evidence="3" id="KW-1185">Reference proteome</keyword>
<feature type="region of interest" description="Disordered" evidence="1">
    <location>
        <begin position="1"/>
        <end position="20"/>
    </location>
</feature>
<evidence type="ECO:0000256" key="1">
    <source>
        <dbReference type="SAM" id="MobiDB-lite"/>
    </source>
</evidence>
<reference evidence="2 3" key="1">
    <citation type="submission" date="2022-04" db="EMBL/GenBank/DDBJ databases">
        <title>Hymenobacter sp. isolated from the air.</title>
        <authorList>
            <person name="Won M."/>
            <person name="Lee C.-M."/>
            <person name="Woen H.-Y."/>
            <person name="Kwon S.-W."/>
        </authorList>
    </citation>
    <scope>NUCLEOTIDE SEQUENCE [LARGE SCALE GENOMIC DNA]</scope>
    <source>
        <strain evidence="3">5413 J-13</strain>
    </source>
</reference>
<feature type="compositionally biased region" description="Polar residues" evidence="1">
    <location>
        <begin position="1"/>
        <end position="16"/>
    </location>
</feature>
<protein>
    <submittedName>
        <fullName evidence="2">Uncharacterized protein</fullName>
    </submittedName>
</protein>
<accession>A0A8T9SWR1</accession>
<evidence type="ECO:0000313" key="2">
    <source>
        <dbReference type="EMBL" id="UOR06265.1"/>
    </source>
</evidence>